<dbReference type="PANTHER" id="PTHR42756:SF1">
    <property type="entry name" value="TRANSCRIPTIONAL REPRESSOR OF EMRAB OPERON"/>
    <property type="match status" value="1"/>
</dbReference>
<evidence type="ECO:0000313" key="7">
    <source>
        <dbReference type="Proteomes" id="UP001227126"/>
    </source>
</evidence>
<dbReference type="InterPro" id="IPR036388">
    <property type="entry name" value="WH-like_DNA-bd_sf"/>
</dbReference>
<dbReference type="Proteomes" id="UP001227126">
    <property type="component" value="Unassembled WGS sequence"/>
</dbReference>
<accession>A0ABT7FAT3</accession>
<protein>
    <submittedName>
        <fullName evidence="6">MarR family winged helix-turn-helix transcriptional regulator</fullName>
    </submittedName>
</protein>
<gene>
    <name evidence="6" type="ORF">QO034_02420</name>
</gene>
<feature type="domain" description="HTH marR-type" evidence="5">
    <location>
        <begin position="72"/>
        <end position="205"/>
    </location>
</feature>
<evidence type="ECO:0000256" key="3">
    <source>
        <dbReference type="ARBA" id="ARBA00023163"/>
    </source>
</evidence>
<dbReference type="Gene3D" id="1.10.10.10">
    <property type="entry name" value="Winged helix-like DNA-binding domain superfamily/Winged helix DNA-binding domain"/>
    <property type="match status" value="1"/>
</dbReference>
<dbReference type="SUPFAM" id="SSF46785">
    <property type="entry name" value="Winged helix' DNA-binding domain"/>
    <property type="match status" value="1"/>
</dbReference>
<keyword evidence="1" id="KW-0805">Transcription regulation</keyword>
<name>A0ABT7FAT3_9RHOB</name>
<evidence type="ECO:0000313" key="6">
    <source>
        <dbReference type="EMBL" id="MDK3071954.1"/>
    </source>
</evidence>
<sequence length="249" mass="27194">MSPWDANAFAMTKNPLLLPDVPAGAGVLGIRHTDESFCSQRFSLQMQRKSIWFLLQPMILSIAMPMTHFDLTGFLPYQLAVLSERVSKALSSVYTEQHGLSVADWRVLVHTAKEGSVSVRDIHRTVNLEKPRVSRSVSKLQDRGYLAKQADETDKRLVKISLTERGNAVLDEILSKALAFETELTSALSQKDLDRIFRIAGRLHQKLDSMGTDPTGNGTVATADDTGTGAARKASGPSPAGLSETDEGN</sequence>
<reference evidence="6 7" key="1">
    <citation type="submission" date="2023-05" db="EMBL/GenBank/DDBJ databases">
        <title>Sedimentitalea sp. nov. JM2-8.</title>
        <authorList>
            <person name="Huang J."/>
        </authorList>
    </citation>
    <scope>NUCLEOTIDE SEQUENCE [LARGE SCALE GENOMIC DNA]</scope>
    <source>
        <strain evidence="6 7">JM2-8</strain>
    </source>
</reference>
<evidence type="ECO:0000259" key="5">
    <source>
        <dbReference type="PROSITE" id="PS50995"/>
    </source>
</evidence>
<evidence type="ECO:0000256" key="1">
    <source>
        <dbReference type="ARBA" id="ARBA00023015"/>
    </source>
</evidence>
<keyword evidence="3" id="KW-0804">Transcription</keyword>
<dbReference type="EMBL" id="JASNJE010000002">
    <property type="protein sequence ID" value="MDK3071954.1"/>
    <property type="molecule type" value="Genomic_DNA"/>
</dbReference>
<keyword evidence="2" id="KW-0238">DNA-binding</keyword>
<organism evidence="6 7">
    <name type="scientific">Sedimentitalea xiamensis</name>
    <dbReference type="NCBI Taxonomy" id="3050037"/>
    <lineage>
        <taxon>Bacteria</taxon>
        <taxon>Pseudomonadati</taxon>
        <taxon>Pseudomonadota</taxon>
        <taxon>Alphaproteobacteria</taxon>
        <taxon>Rhodobacterales</taxon>
        <taxon>Paracoccaceae</taxon>
        <taxon>Sedimentitalea</taxon>
    </lineage>
</organism>
<dbReference type="InterPro" id="IPR036390">
    <property type="entry name" value="WH_DNA-bd_sf"/>
</dbReference>
<dbReference type="PROSITE" id="PS50995">
    <property type="entry name" value="HTH_MARR_2"/>
    <property type="match status" value="1"/>
</dbReference>
<dbReference type="SMART" id="SM00347">
    <property type="entry name" value="HTH_MARR"/>
    <property type="match status" value="1"/>
</dbReference>
<dbReference type="PANTHER" id="PTHR42756">
    <property type="entry name" value="TRANSCRIPTIONAL REGULATOR, MARR"/>
    <property type="match status" value="1"/>
</dbReference>
<proteinExistence type="predicted"/>
<evidence type="ECO:0000256" key="2">
    <source>
        <dbReference type="ARBA" id="ARBA00023125"/>
    </source>
</evidence>
<feature type="region of interest" description="Disordered" evidence="4">
    <location>
        <begin position="207"/>
        <end position="249"/>
    </location>
</feature>
<dbReference type="Pfam" id="PF12802">
    <property type="entry name" value="MarR_2"/>
    <property type="match status" value="1"/>
</dbReference>
<keyword evidence="7" id="KW-1185">Reference proteome</keyword>
<feature type="compositionally biased region" description="Low complexity" evidence="4">
    <location>
        <begin position="215"/>
        <end position="231"/>
    </location>
</feature>
<evidence type="ECO:0000256" key="4">
    <source>
        <dbReference type="SAM" id="MobiDB-lite"/>
    </source>
</evidence>
<dbReference type="InterPro" id="IPR000835">
    <property type="entry name" value="HTH_MarR-typ"/>
</dbReference>
<dbReference type="PRINTS" id="PR00598">
    <property type="entry name" value="HTHMARR"/>
</dbReference>
<comment type="caution">
    <text evidence="6">The sequence shown here is derived from an EMBL/GenBank/DDBJ whole genome shotgun (WGS) entry which is preliminary data.</text>
</comment>